<gene>
    <name evidence="2" type="ORF">HRUBRA_01049</name>
</gene>
<dbReference type="SMART" id="SM00558">
    <property type="entry name" value="JmjC"/>
    <property type="match status" value="1"/>
</dbReference>
<accession>A0A095VTD8</accession>
<organism evidence="2 3">
    <name type="scientific">Pseudohaliea rubra DSM 19751</name>
    <dbReference type="NCBI Taxonomy" id="1265313"/>
    <lineage>
        <taxon>Bacteria</taxon>
        <taxon>Pseudomonadati</taxon>
        <taxon>Pseudomonadota</taxon>
        <taxon>Gammaproteobacteria</taxon>
        <taxon>Cellvibrionales</taxon>
        <taxon>Halieaceae</taxon>
        <taxon>Pseudohaliea</taxon>
    </lineage>
</organism>
<keyword evidence="3" id="KW-1185">Reference proteome</keyword>
<dbReference type="InterPro" id="IPR003347">
    <property type="entry name" value="JmjC_dom"/>
</dbReference>
<dbReference type="PATRIC" id="fig|1265313.6.peg.1034"/>
<dbReference type="EMBL" id="AUVB01000028">
    <property type="protein sequence ID" value="KGE04363.1"/>
    <property type="molecule type" value="Genomic_DNA"/>
</dbReference>
<dbReference type="PANTHER" id="PTHR12461">
    <property type="entry name" value="HYPOXIA-INDUCIBLE FACTOR 1 ALPHA INHIBITOR-RELATED"/>
    <property type="match status" value="1"/>
</dbReference>
<proteinExistence type="predicted"/>
<dbReference type="eggNOG" id="COG2850">
    <property type="taxonomic scope" value="Bacteria"/>
</dbReference>
<evidence type="ECO:0000313" key="3">
    <source>
        <dbReference type="Proteomes" id="UP000029640"/>
    </source>
</evidence>
<sequence>MRPGWQALPRVAFGDGGALREAISARRPAVISDLAVDWPALRRWTPEGLSRRFGEHMVRVYDASFGSPGSNYMGSIDTMRFADFLEATQYRGRDLRMFLYNLSRQLPELLDDVRLPDVGLRLSRRFVFSFFGCGGSTTPLHYDIDRADVLHTVIRGRRRVRLFPPAASAALYRHPCTVRSYVDLDAPDLARFPALARAPGLELVLEPGETLYMPAGWWHEFHYLEAGMSVSLRAAPVHWGDRARAALCLLVTSPWDRFANRLAPARWYRWKCLRAEQRAKALLSSGTEDVEPKL</sequence>
<reference evidence="2 3" key="1">
    <citation type="journal article" date="2014" name="Genome Announc.">
        <title>Genome Sequence of Gammaproteobacterial Pseudohaliea rubra Type Strain DSM 19751, Isolated from Coastal Seawater of the Mediterranean Sea.</title>
        <authorList>
            <person name="Spring S."/>
            <person name="Fiebig A."/>
            <person name="Riedel T."/>
            <person name="Goker M."/>
            <person name="Klenk H.P."/>
        </authorList>
    </citation>
    <scope>NUCLEOTIDE SEQUENCE [LARGE SCALE GENOMIC DNA]</scope>
    <source>
        <strain evidence="2 3">DSM 19751</strain>
    </source>
</reference>
<dbReference type="SUPFAM" id="SSF51197">
    <property type="entry name" value="Clavaminate synthase-like"/>
    <property type="match status" value="1"/>
</dbReference>
<comment type="caution">
    <text evidence="2">The sequence shown here is derived from an EMBL/GenBank/DDBJ whole genome shotgun (WGS) entry which is preliminary data.</text>
</comment>
<protein>
    <recommendedName>
        <fullName evidence="1">JmjC domain-containing protein</fullName>
    </recommendedName>
</protein>
<dbReference type="Gene3D" id="2.60.120.650">
    <property type="entry name" value="Cupin"/>
    <property type="match status" value="1"/>
</dbReference>
<dbReference type="HOGENOM" id="CLU_016785_3_3_6"/>
<name>A0A095VTD8_9GAMM</name>
<evidence type="ECO:0000313" key="2">
    <source>
        <dbReference type="EMBL" id="KGE04363.1"/>
    </source>
</evidence>
<dbReference type="Pfam" id="PF13621">
    <property type="entry name" value="Cupin_8"/>
    <property type="match status" value="1"/>
</dbReference>
<feature type="domain" description="JmjC" evidence="1">
    <location>
        <begin position="104"/>
        <end position="251"/>
    </location>
</feature>
<evidence type="ECO:0000259" key="1">
    <source>
        <dbReference type="PROSITE" id="PS51184"/>
    </source>
</evidence>
<dbReference type="STRING" id="1265313.HRUBRA_01049"/>
<dbReference type="Proteomes" id="UP000029640">
    <property type="component" value="Unassembled WGS sequence"/>
</dbReference>
<dbReference type="AlphaFoldDB" id="A0A095VTD8"/>
<dbReference type="PANTHER" id="PTHR12461:SF105">
    <property type="entry name" value="HYPOXIA-INDUCIBLE FACTOR 1-ALPHA INHIBITOR"/>
    <property type="match status" value="1"/>
</dbReference>
<dbReference type="InterPro" id="IPR041667">
    <property type="entry name" value="Cupin_8"/>
</dbReference>
<dbReference type="PROSITE" id="PS51184">
    <property type="entry name" value="JMJC"/>
    <property type="match status" value="1"/>
</dbReference>